<dbReference type="PROSITE" id="PS50989">
    <property type="entry name" value="COA_CT_CTER"/>
    <property type="match status" value="1"/>
</dbReference>
<dbReference type="Gene3D" id="3.90.226.10">
    <property type="entry name" value="2-enoyl-CoA Hydratase, Chain A, domain 1"/>
    <property type="match status" value="2"/>
</dbReference>
<dbReference type="PROSITE" id="PS50980">
    <property type="entry name" value="COA_CT_NTER"/>
    <property type="match status" value="1"/>
</dbReference>
<dbReference type="Pfam" id="PF01039">
    <property type="entry name" value="Carboxyl_trans"/>
    <property type="match status" value="1"/>
</dbReference>
<dbReference type="InterPro" id="IPR034733">
    <property type="entry name" value="AcCoA_carboxyl_beta"/>
</dbReference>
<dbReference type="AlphaFoldDB" id="A0A831T9G9"/>
<dbReference type="GO" id="GO:0006552">
    <property type="term" value="P:L-leucine catabolic process"/>
    <property type="evidence" value="ECO:0007669"/>
    <property type="project" value="TreeGrafter"/>
</dbReference>
<dbReference type="EMBL" id="DSIY01000142">
    <property type="protein sequence ID" value="HEG90945.1"/>
    <property type="molecule type" value="Genomic_DNA"/>
</dbReference>
<evidence type="ECO:0000259" key="1">
    <source>
        <dbReference type="PROSITE" id="PS50980"/>
    </source>
</evidence>
<feature type="domain" description="CoA carboxyltransferase N-terminal" evidence="1">
    <location>
        <begin position="1"/>
        <end position="253"/>
    </location>
</feature>
<feature type="domain" description="CoA carboxyltransferase C-terminal" evidence="2">
    <location>
        <begin position="263"/>
        <end position="505"/>
    </location>
</feature>
<dbReference type="SUPFAM" id="SSF52096">
    <property type="entry name" value="ClpP/crotonase"/>
    <property type="match status" value="2"/>
</dbReference>
<reference evidence="3" key="1">
    <citation type="journal article" date="2020" name="mSystems">
        <title>Genome- and Community-Level Interaction Insights into Carbon Utilization and Element Cycling Functions of Hydrothermarchaeota in Hydrothermal Sediment.</title>
        <authorList>
            <person name="Zhou Z."/>
            <person name="Liu Y."/>
            <person name="Xu W."/>
            <person name="Pan J."/>
            <person name="Luo Z.H."/>
            <person name="Li M."/>
        </authorList>
    </citation>
    <scope>NUCLEOTIDE SEQUENCE [LARGE SCALE GENOMIC DNA]</scope>
    <source>
        <strain evidence="3">SpSt-210</strain>
    </source>
</reference>
<organism evidence="3">
    <name type="scientific">Thermorudis peleae</name>
    <dbReference type="NCBI Taxonomy" id="1382356"/>
    <lineage>
        <taxon>Bacteria</taxon>
        <taxon>Pseudomonadati</taxon>
        <taxon>Thermomicrobiota</taxon>
        <taxon>Thermomicrobia</taxon>
        <taxon>Thermomicrobia incertae sedis</taxon>
        <taxon>Thermorudis</taxon>
    </lineage>
</organism>
<gene>
    <name evidence="3" type="ORF">ENP34_05840</name>
</gene>
<dbReference type="GO" id="GO:0004485">
    <property type="term" value="F:methylcrotonoyl-CoA carboxylase activity"/>
    <property type="evidence" value="ECO:0007669"/>
    <property type="project" value="TreeGrafter"/>
</dbReference>
<accession>A0A831T9G9</accession>
<protein>
    <submittedName>
        <fullName evidence="3">Acyl-CoA carboxylase subunit beta</fullName>
    </submittedName>
</protein>
<dbReference type="InterPro" id="IPR011763">
    <property type="entry name" value="COA_CT_C"/>
</dbReference>
<evidence type="ECO:0000259" key="2">
    <source>
        <dbReference type="PROSITE" id="PS50989"/>
    </source>
</evidence>
<name>A0A831T9G9_9BACT</name>
<dbReference type="GO" id="GO:1905202">
    <property type="term" value="C:methylcrotonoyl-CoA carboxylase complex"/>
    <property type="evidence" value="ECO:0007669"/>
    <property type="project" value="TreeGrafter"/>
</dbReference>
<dbReference type="PANTHER" id="PTHR22855">
    <property type="entry name" value="ACETYL, PROPIONYL, PYRUVATE, AND GLUTACONYL CARBOXYLASE-RELATED"/>
    <property type="match status" value="1"/>
</dbReference>
<dbReference type="InterPro" id="IPR029045">
    <property type="entry name" value="ClpP/crotonase-like_dom_sf"/>
</dbReference>
<evidence type="ECO:0000313" key="3">
    <source>
        <dbReference type="EMBL" id="HEG90945.1"/>
    </source>
</evidence>
<dbReference type="PANTHER" id="PTHR22855:SF13">
    <property type="entry name" value="METHYLCROTONOYL-COA CARBOXYLASE BETA CHAIN, MITOCHONDRIAL"/>
    <property type="match status" value="1"/>
</dbReference>
<sequence length="510" mass="56349">MGEREQRVLEEIARIERGGPPRGHERQRAAGKLFVRERLALFFDDHEPYTETGRFARSRDPELPADGVVTGSARIAGRTLFFVASDYTVKAGSIGQYHAQKFVRTQQAAIRARRPILYLIDSSGARIDETGGHHVDKNSVGEIFYLHSIMSGYVPQIGVLYGTCFAGTAYTPVFCDLLIMLRDSAMAIASPRMVEVAIGQKVTPQELGGAEIHAKKSGSAHFVVDTEEEAAALVKRLLSYLPDHCEDAPPEATPRNPARDPAEIDDLIPEDPNRPYDVHRLIEAIVDADSFLEVRPQYAAELVTGFARIEGRVVGIVANQPAVRGGTIFPESADKGAEFVWLCDAFNIPLLYLVDTPGFMVGTAVEQNAILRRGRKFIFATACATVPRLCVVVRKAYGAGIYAMSGPAYDPDVTLALPSAEIAVMGPEAAINAVYYNRIQAIEDPEERQRLVEQLRAEYRAGYDIFRLAGELVVDELIPPSRLREEVARSFALYRDKRVELPKRKHGTII</sequence>
<comment type="caution">
    <text evidence="3">The sequence shown here is derived from an EMBL/GenBank/DDBJ whole genome shotgun (WGS) entry which is preliminary data.</text>
</comment>
<dbReference type="InterPro" id="IPR045190">
    <property type="entry name" value="MCCB/AccD1-like"/>
</dbReference>
<dbReference type="InterPro" id="IPR011762">
    <property type="entry name" value="COA_CT_N"/>
</dbReference>
<proteinExistence type="predicted"/>